<dbReference type="RefSeq" id="WP_286661002.1">
    <property type="nucleotide sequence ID" value="NZ_JASZYV010000003.1"/>
</dbReference>
<keyword evidence="5" id="KW-0732">Signal</keyword>
<dbReference type="InterPro" id="IPR017850">
    <property type="entry name" value="Alkaline_phosphatase_core_sf"/>
</dbReference>
<evidence type="ECO:0000256" key="1">
    <source>
        <dbReference type="ARBA" id="ARBA00008779"/>
    </source>
</evidence>
<keyword evidence="8" id="KW-1185">Reference proteome</keyword>
<evidence type="ECO:0000256" key="5">
    <source>
        <dbReference type="SAM" id="SignalP"/>
    </source>
</evidence>
<feature type="chain" id="PRO_5047099188" evidence="5">
    <location>
        <begin position="23"/>
        <end position="806"/>
    </location>
</feature>
<proteinExistence type="inferred from homology"/>
<dbReference type="Pfam" id="PF00884">
    <property type="entry name" value="Sulfatase"/>
    <property type="match status" value="1"/>
</dbReference>
<evidence type="ECO:0000256" key="2">
    <source>
        <dbReference type="ARBA" id="ARBA00022723"/>
    </source>
</evidence>
<dbReference type="Proteomes" id="UP001174908">
    <property type="component" value="Unassembled WGS sequence"/>
</dbReference>
<dbReference type="InterPro" id="IPR000917">
    <property type="entry name" value="Sulfatase_N"/>
</dbReference>
<dbReference type="InterPro" id="IPR050738">
    <property type="entry name" value="Sulfatase"/>
</dbReference>
<organism evidence="7 8">
    <name type="scientific">Variovorax dokdonensis</name>
    <dbReference type="NCBI Taxonomy" id="344883"/>
    <lineage>
        <taxon>Bacteria</taxon>
        <taxon>Pseudomonadati</taxon>
        <taxon>Pseudomonadota</taxon>
        <taxon>Betaproteobacteria</taxon>
        <taxon>Burkholderiales</taxon>
        <taxon>Comamonadaceae</taxon>
        <taxon>Variovorax</taxon>
    </lineage>
</organism>
<comment type="caution">
    <text evidence="7">The sequence shown here is derived from an EMBL/GenBank/DDBJ whole genome shotgun (WGS) entry which is preliminary data.</text>
</comment>
<reference evidence="7" key="1">
    <citation type="submission" date="2023-06" db="EMBL/GenBank/DDBJ databases">
        <authorList>
            <person name="Jiang Y."/>
            <person name="Liu Q."/>
        </authorList>
    </citation>
    <scope>NUCLEOTIDE SEQUENCE</scope>
    <source>
        <strain evidence="7">CGMCC 1.12089</strain>
    </source>
</reference>
<dbReference type="PANTHER" id="PTHR42693:SF43">
    <property type="entry name" value="BLL2667 PROTEIN"/>
    <property type="match status" value="1"/>
</dbReference>
<dbReference type="PANTHER" id="PTHR42693">
    <property type="entry name" value="ARYLSULFATASE FAMILY MEMBER"/>
    <property type="match status" value="1"/>
</dbReference>
<keyword evidence="2" id="KW-0479">Metal-binding</keyword>
<keyword evidence="3 7" id="KW-0378">Hydrolase</keyword>
<evidence type="ECO:0000313" key="8">
    <source>
        <dbReference type="Proteomes" id="UP001174908"/>
    </source>
</evidence>
<dbReference type="PROSITE" id="PS00523">
    <property type="entry name" value="SULFATASE_1"/>
    <property type="match status" value="1"/>
</dbReference>
<dbReference type="GO" id="GO:0016787">
    <property type="term" value="F:hydrolase activity"/>
    <property type="evidence" value="ECO:0007669"/>
    <property type="project" value="UniProtKB-KW"/>
</dbReference>
<name>A0ABT7ND85_9BURK</name>
<dbReference type="EMBL" id="JASZYV010000003">
    <property type="protein sequence ID" value="MDM0045898.1"/>
    <property type="molecule type" value="Genomic_DNA"/>
</dbReference>
<dbReference type="Gene3D" id="3.40.720.10">
    <property type="entry name" value="Alkaline Phosphatase, subunit A"/>
    <property type="match status" value="1"/>
</dbReference>
<feature type="domain" description="Sulfatase N-terminal" evidence="6">
    <location>
        <begin position="63"/>
        <end position="485"/>
    </location>
</feature>
<dbReference type="SUPFAM" id="SSF53649">
    <property type="entry name" value="Alkaline phosphatase-like"/>
    <property type="match status" value="1"/>
</dbReference>
<dbReference type="EC" id="3.1.6.-" evidence="7"/>
<keyword evidence="4" id="KW-0106">Calcium</keyword>
<sequence length="806" mass="89260">MTLLCRRMVGAFAALFLSTTMAQQAPAPVGPYKDFKGTINLDVRDSKPDWGPFTPKKAPSGAPNILFVLYDDTGLAAWSPYGGRINMPTLQKLADRGLTYTQWHTVALCSPTRATLLTGRNHTLNGMAAITEASNGFPGWAGRIPPQAATLAQVLQDNGYSTFWLGKNHNVPEQDVAEGGDRKTWPLGQGFERYYGFIGGETNQWYPDLVEDNRFIEPPYGPENGYHLSKDLADQAIKMIQNQQATSPTKPWFMFYNPGANHAPHHAPKEYIAKYKGKFDDGYEAYRTWVLARMIEKGVLPKGTKLTPINPLPQSQANPADAVRPWDTLNADEKKLFSHMAEVFAGLSEYTDVQTGRVVEYLEKTGQLENTVVLYAADNGTSGEGTPNGSVNENKFFNGYPDDLAENMKLMDQLGGPDTYNHFPTGWAVAFSTPFQMFKRYAQYSGGTADPLVISWPKGIKARGEMRDQYHHSVDIVPTLLDIVGLEMPKTYRGVEQFPLSGISMKYTFDAAPNAPTQKKRQFYSMLGTRGIWEDGWLAAAVHAPFTGKGNFDKDQWQLYHVDADRSESTDLAKQYPEKLAALQKAWDEEARINLALPVDDRTASEILLIERPSGEPVRDRYVYYPDTAPVPEGAAVSVRNRSYKILANVEITEADAGGVIFAHGSRFGGHALFIKDHKLYYVYNFLGIKPEQKFVSSEELKPGKYTLGMEFTRTGAGPHKESLGTMKLYVNDKVVAQGEMKTQPAKFTLSGDGLCVGYDSGDAVSGEYKTPGAFHGGSIQGVAITVEKASYEALELEARRAQLRQ</sequence>
<evidence type="ECO:0000313" key="7">
    <source>
        <dbReference type="EMBL" id="MDM0045898.1"/>
    </source>
</evidence>
<evidence type="ECO:0000256" key="3">
    <source>
        <dbReference type="ARBA" id="ARBA00022801"/>
    </source>
</evidence>
<comment type="similarity">
    <text evidence="1">Belongs to the sulfatase family.</text>
</comment>
<dbReference type="Gene3D" id="3.30.1120.10">
    <property type="match status" value="1"/>
</dbReference>
<dbReference type="CDD" id="cd16025">
    <property type="entry name" value="PAS_like"/>
    <property type="match status" value="1"/>
</dbReference>
<feature type="signal peptide" evidence="5">
    <location>
        <begin position="1"/>
        <end position="22"/>
    </location>
</feature>
<evidence type="ECO:0000259" key="6">
    <source>
        <dbReference type="Pfam" id="PF00884"/>
    </source>
</evidence>
<evidence type="ECO:0000256" key="4">
    <source>
        <dbReference type="ARBA" id="ARBA00022837"/>
    </source>
</evidence>
<protein>
    <submittedName>
        <fullName evidence="7">Arylsulfatase</fullName>
        <ecNumber evidence="7">3.1.6.-</ecNumber>
    </submittedName>
</protein>
<dbReference type="InterPro" id="IPR024607">
    <property type="entry name" value="Sulfatase_CS"/>
</dbReference>
<gene>
    <name evidence="7" type="ORF">QTH91_15525</name>
</gene>
<accession>A0ABT7ND85</accession>